<name>A0ABS5ZI09_9GAMM</name>
<accession>A0ABS5ZI09</accession>
<keyword evidence="2" id="KW-1185">Reference proteome</keyword>
<organism evidence="1 2">
    <name type="scientific">Zooshikella harenae</name>
    <dbReference type="NCBI Taxonomy" id="2827238"/>
    <lineage>
        <taxon>Bacteria</taxon>
        <taxon>Pseudomonadati</taxon>
        <taxon>Pseudomonadota</taxon>
        <taxon>Gammaproteobacteria</taxon>
        <taxon>Oceanospirillales</taxon>
        <taxon>Zooshikellaceae</taxon>
        <taxon>Zooshikella</taxon>
    </lineage>
</organism>
<gene>
    <name evidence="1" type="ORF">KCG35_21845</name>
</gene>
<sequence length="76" mass="8505">MITGYFFRGVEYSAVGEAHSGHKHIYQLLLIYGGKLKLQLEALLDFDEEGQKAARTVLEGLILRHNDKKVVSVTTS</sequence>
<reference evidence="1 2" key="1">
    <citation type="submission" date="2021-04" db="EMBL/GenBank/DDBJ databases">
        <authorList>
            <person name="Pira H."/>
            <person name="Risdian C."/>
            <person name="Wink J."/>
        </authorList>
    </citation>
    <scope>NUCLEOTIDE SEQUENCE [LARGE SCALE GENOMIC DNA]</scope>
    <source>
        <strain evidence="1 2">WH53</strain>
    </source>
</reference>
<dbReference type="EMBL" id="JAGSOY010000097">
    <property type="protein sequence ID" value="MBU2713708.1"/>
    <property type="molecule type" value="Genomic_DNA"/>
</dbReference>
<proteinExistence type="predicted"/>
<comment type="caution">
    <text evidence="1">The sequence shown here is derived from an EMBL/GenBank/DDBJ whole genome shotgun (WGS) entry which is preliminary data.</text>
</comment>
<protein>
    <submittedName>
        <fullName evidence="1">Uncharacterized protein</fullName>
    </submittedName>
</protein>
<evidence type="ECO:0000313" key="1">
    <source>
        <dbReference type="EMBL" id="MBU2713708.1"/>
    </source>
</evidence>
<dbReference type="RefSeq" id="WP_215821993.1">
    <property type="nucleotide sequence ID" value="NZ_JAGSOY010000097.1"/>
</dbReference>
<evidence type="ECO:0000313" key="2">
    <source>
        <dbReference type="Proteomes" id="UP000690515"/>
    </source>
</evidence>
<dbReference type="Proteomes" id="UP000690515">
    <property type="component" value="Unassembled WGS sequence"/>
</dbReference>